<dbReference type="InterPro" id="IPR050266">
    <property type="entry name" value="AB_hydrolase_sf"/>
</dbReference>
<protein>
    <submittedName>
        <fullName evidence="4">Alpha/beta fold hydrolase</fullName>
    </submittedName>
</protein>
<comment type="caution">
    <text evidence="4">The sequence shown here is derived from an EMBL/GenBank/DDBJ whole genome shotgun (WGS) entry which is preliminary data.</text>
</comment>
<dbReference type="Gene3D" id="3.40.50.1820">
    <property type="entry name" value="alpha/beta hydrolase"/>
    <property type="match status" value="1"/>
</dbReference>
<dbReference type="Pfam" id="PF00561">
    <property type="entry name" value="Abhydrolase_1"/>
    <property type="match status" value="1"/>
</dbReference>
<keyword evidence="2 4" id="KW-0378">Hydrolase</keyword>
<evidence type="ECO:0000259" key="3">
    <source>
        <dbReference type="Pfam" id="PF00561"/>
    </source>
</evidence>
<accession>A0ABV7GSE9</accession>
<evidence type="ECO:0000313" key="4">
    <source>
        <dbReference type="EMBL" id="MFC3143095.1"/>
    </source>
</evidence>
<dbReference type="Proteomes" id="UP001595632">
    <property type="component" value="Unassembled WGS sequence"/>
</dbReference>
<dbReference type="GO" id="GO:0016787">
    <property type="term" value="F:hydrolase activity"/>
    <property type="evidence" value="ECO:0007669"/>
    <property type="project" value="UniProtKB-KW"/>
</dbReference>
<proteinExistence type="inferred from homology"/>
<name>A0ABV7GSE9_9RHOB</name>
<dbReference type="EMBL" id="JBHRTB010000010">
    <property type="protein sequence ID" value="MFC3143095.1"/>
    <property type="molecule type" value="Genomic_DNA"/>
</dbReference>
<reference evidence="5" key="1">
    <citation type="journal article" date="2019" name="Int. J. Syst. Evol. Microbiol.">
        <title>The Global Catalogue of Microorganisms (GCM) 10K type strain sequencing project: providing services to taxonomists for standard genome sequencing and annotation.</title>
        <authorList>
            <consortium name="The Broad Institute Genomics Platform"/>
            <consortium name="The Broad Institute Genome Sequencing Center for Infectious Disease"/>
            <person name="Wu L."/>
            <person name="Ma J."/>
        </authorList>
    </citation>
    <scope>NUCLEOTIDE SEQUENCE [LARGE SCALE GENOMIC DNA]</scope>
    <source>
        <strain evidence="5">KCTC 52366</strain>
    </source>
</reference>
<dbReference type="RefSeq" id="WP_275633073.1">
    <property type="nucleotide sequence ID" value="NZ_JARGYD010000004.1"/>
</dbReference>
<dbReference type="PRINTS" id="PR00793">
    <property type="entry name" value="PROAMNOPTASE"/>
</dbReference>
<dbReference type="InterPro" id="IPR029058">
    <property type="entry name" value="AB_hydrolase_fold"/>
</dbReference>
<sequence>MPTVTIDGATFNYAVAGEENKRTIFTLHGGRGAGDHKSDFATYSKLADEYRVISFDQRGHGKSSETPPFTFNQLADDVELMRKHFCGDDQCIVIGGSFGGFIALTYAVRHPGSYSHLVLRGTAPSFQTEVEAIEIMKERAHRVPSLTPEMIDKLFSDRVESDLEFRLIWLAMQPLYSENFNAQAAFERTRDMDVHVWPHNDLYKKEEWEQWDVRPQLDKITAPTFIMVGENDWICPPSQSQAIKDGIPHAELHVVPDANHAVHAQKSEVVLPLLRTFLKT</sequence>
<evidence type="ECO:0000256" key="1">
    <source>
        <dbReference type="ARBA" id="ARBA00010088"/>
    </source>
</evidence>
<keyword evidence="5" id="KW-1185">Reference proteome</keyword>
<dbReference type="PANTHER" id="PTHR43798:SF33">
    <property type="entry name" value="HYDROLASE, PUTATIVE (AFU_ORTHOLOGUE AFUA_2G14860)-RELATED"/>
    <property type="match status" value="1"/>
</dbReference>
<evidence type="ECO:0000256" key="2">
    <source>
        <dbReference type="ARBA" id="ARBA00022801"/>
    </source>
</evidence>
<dbReference type="SUPFAM" id="SSF53474">
    <property type="entry name" value="alpha/beta-Hydrolases"/>
    <property type="match status" value="1"/>
</dbReference>
<comment type="similarity">
    <text evidence="1">Belongs to the peptidase S33 family.</text>
</comment>
<organism evidence="4 5">
    <name type="scientific">Psychromarinibacter halotolerans</name>
    <dbReference type="NCBI Taxonomy" id="1775175"/>
    <lineage>
        <taxon>Bacteria</taxon>
        <taxon>Pseudomonadati</taxon>
        <taxon>Pseudomonadota</taxon>
        <taxon>Alphaproteobacteria</taxon>
        <taxon>Rhodobacterales</taxon>
        <taxon>Paracoccaceae</taxon>
        <taxon>Psychromarinibacter</taxon>
    </lineage>
</organism>
<dbReference type="InterPro" id="IPR000073">
    <property type="entry name" value="AB_hydrolase_1"/>
</dbReference>
<dbReference type="InterPro" id="IPR002410">
    <property type="entry name" value="Peptidase_S33"/>
</dbReference>
<feature type="domain" description="AB hydrolase-1" evidence="3">
    <location>
        <begin position="27"/>
        <end position="265"/>
    </location>
</feature>
<dbReference type="PRINTS" id="PR00111">
    <property type="entry name" value="ABHYDROLASE"/>
</dbReference>
<evidence type="ECO:0000313" key="5">
    <source>
        <dbReference type="Proteomes" id="UP001595632"/>
    </source>
</evidence>
<dbReference type="PANTHER" id="PTHR43798">
    <property type="entry name" value="MONOACYLGLYCEROL LIPASE"/>
    <property type="match status" value="1"/>
</dbReference>
<gene>
    <name evidence="4" type="ORF">ACFOGP_10265</name>
</gene>